<keyword evidence="2" id="KW-1185">Reference proteome</keyword>
<name>A0A849KXI8_9HYPH</name>
<gene>
    <name evidence="1" type="ORF">HKX02_24475</name>
</gene>
<dbReference type="Proteomes" id="UP000574931">
    <property type="component" value="Unassembled WGS sequence"/>
</dbReference>
<sequence length="113" mass="12531">MNDEINANYVKIEGDTLIGNFATLAFDVDVTGEVLERGESSAPAFRLFGTSPRGYRIEVGVMWARPKSTGEDGYMVTLHTGHGRWLARLAPIASKKGFYRVIPSDYLNGEHRP</sequence>
<comment type="caution">
    <text evidence="1">The sequence shown here is derived from an EMBL/GenBank/DDBJ whole genome shotgun (WGS) entry which is preliminary data.</text>
</comment>
<reference evidence="1 2" key="1">
    <citation type="submission" date="2020-05" db="EMBL/GenBank/DDBJ databases">
        <title>Draft Genome Sequence of Ochrobactrum soli Isolated from Stable Fly Gut.</title>
        <authorList>
            <person name="Pileggi M.T."/>
            <person name="Vazhakkala L.J."/>
            <person name="Wong C.N."/>
        </authorList>
    </citation>
    <scope>NUCLEOTIDE SEQUENCE [LARGE SCALE GENOMIC DNA]</scope>
    <source>
        <strain evidence="1 2">MTP-C0764</strain>
    </source>
</reference>
<dbReference type="EMBL" id="JABFCY010000024">
    <property type="protein sequence ID" value="NNU63388.1"/>
    <property type="molecule type" value="Genomic_DNA"/>
</dbReference>
<dbReference type="RefSeq" id="WP_171319680.1">
    <property type="nucleotide sequence ID" value="NZ_JABFCY010000024.1"/>
</dbReference>
<protein>
    <submittedName>
        <fullName evidence="1">Uncharacterized protein</fullName>
    </submittedName>
</protein>
<evidence type="ECO:0000313" key="2">
    <source>
        <dbReference type="Proteomes" id="UP000574931"/>
    </source>
</evidence>
<accession>A0A849KXI8</accession>
<organism evidence="1 2">
    <name type="scientific">Ochrobactrum soli</name>
    <dbReference type="NCBI Taxonomy" id="2448455"/>
    <lineage>
        <taxon>Bacteria</taxon>
        <taxon>Pseudomonadati</taxon>
        <taxon>Pseudomonadota</taxon>
        <taxon>Alphaproteobacteria</taxon>
        <taxon>Hyphomicrobiales</taxon>
        <taxon>Brucellaceae</taxon>
        <taxon>Brucella/Ochrobactrum group</taxon>
        <taxon>Ochrobactrum</taxon>
    </lineage>
</organism>
<evidence type="ECO:0000313" key="1">
    <source>
        <dbReference type="EMBL" id="NNU63388.1"/>
    </source>
</evidence>
<dbReference type="AlphaFoldDB" id="A0A849KXI8"/>
<proteinExistence type="predicted"/>